<organism evidence="7 8">
    <name type="scientific">[Clostridium] cellulosi</name>
    <dbReference type="NCBI Taxonomy" id="29343"/>
    <lineage>
        <taxon>Bacteria</taxon>
        <taxon>Bacillati</taxon>
        <taxon>Bacillota</taxon>
        <taxon>Clostridia</taxon>
        <taxon>Eubacteriales</taxon>
        <taxon>Oscillospiraceae</taxon>
        <taxon>Oscillospiraceae incertae sedis</taxon>
    </lineage>
</organism>
<evidence type="ECO:0000256" key="2">
    <source>
        <dbReference type="ARBA" id="ARBA00022552"/>
    </source>
</evidence>
<sequence>MENYHHLSVLLHESIEALNIKPDGIYVDGTAGGGGHSFEIASRLKTGRLIAIDRDPDAIKAAGKRLEPFKDRVTLVNANFSQLSQILNDLGIPAVDGILLDLGVSSYQFDVPERGFSYNYDAPLDMRMSKSGISARDIVNSASQDELARILREYGEEKFASRIASHIVFAREKKPIETTFELSEIVKSAIPAAARRSGPHPARRTFQALRIAVNGELDELGALLDDALSLLAKGGRLAVITFHSLEDRMVKQRFLSWAQGCTCPPDFPICVCGHKPQVVIPKKKGIEPSKEEIEINPRSRSARLRFCEKL</sequence>
<keyword evidence="4 6" id="KW-0808">Transferase</keyword>
<dbReference type="InterPro" id="IPR002903">
    <property type="entry name" value="RsmH"/>
</dbReference>
<dbReference type="PIRSF" id="PIRSF004486">
    <property type="entry name" value="MraW"/>
    <property type="match status" value="1"/>
</dbReference>
<feature type="binding site" evidence="6">
    <location>
        <position position="80"/>
    </location>
    <ligand>
        <name>S-adenosyl-L-methionine</name>
        <dbReference type="ChEBI" id="CHEBI:59789"/>
    </ligand>
</feature>
<evidence type="ECO:0000256" key="1">
    <source>
        <dbReference type="ARBA" id="ARBA00010396"/>
    </source>
</evidence>
<feature type="binding site" evidence="6">
    <location>
        <position position="53"/>
    </location>
    <ligand>
        <name>S-adenosyl-L-methionine</name>
        <dbReference type="ChEBI" id="CHEBI:59789"/>
    </ligand>
</feature>
<reference evidence="8" key="1">
    <citation type="submission" date="2014-07" db="EMBL/GenBank/DDBJ databases">
        <authorList>
            <person name="Wibberg D."/>
        </authorList>
    </citation>
    <scope>NUCLEOTIDE SEQUENCE [LARGE SCALE GENOMIC DNA]</scope>
    <source>
        <strain evidence="8">DG5</strain>
    </source>
</reference>
<dbReference type="GO" id="GO:0071424">
    <property type="term" value="F:rRNA (cytosine-N4-)-methyltransferase activity"/>
    <property type="evidence" value="ECO:0007669"/>
    <property type="project" value="UniProtKB-UniRule"/>
</dbReference>
<dbReference type="InterPro" id="IPR023397">
    <property type="entry name" value="SAM-dep_MeTrfase_MraW_recog"/>
</dbReference>
<keyword evidence="6" id="KW-0963">Cytoplasm</keyword>
<comment type="function">
    <text evidence="6">Specifically methylates the N4 position of cytidine in position 1402 (C1402) of 16S rRNA.</text>
</comment>
<dbReference type="InterPro" id="IPR029063">
    <property type="entry name" value="SAM-dependent_MTases_sf"/>
</dbReference>
<dbReference type="HOGENOM" id="CLU_038422_2_0_9"/>
<comment type="catalytic activity">
    <reaction evidence="6">
        <text>cytidine(1402) in 16S rRNA + S-adenosyl-L-methionine = N(4)-methylcytidine(1402) in 16S rRNA + S-adenosyl-L-homocysteine + H(+)</text>
        <dbReference type="Rhea" id="RHEA:42928"/>
        <dbReference type="Rhea" id="RHEA-COMP:10286"/>
        <dbReference type="Rhea" id="RHEA-COMP:10287"/>
        <dbReference type="ChEBI" id="CHEBI:15378"/>
        <dbReference type="ChEBI" id="CHEBI:57856"/>
        <dbReference type="ChEBI" id="CHEBI:59789"/>
        <dbReference type="ChEBI" id="CHEBI:74506"/>
        <dbReference type="ChEBI" id="CHEBI:82748"/>
        <dbReference type="EC" id="2.1.1.199"/>
    </reaction>
</comment>
<dbReference type="AlphaFoldDB" id="A0A078KTD6"/>
<dbReference type="NCBIfam" id="TIGR00006">
    <property type="entry name" value="16S rRNA (cytosine(1402)-N(4))-methyltransferase RsmH"/>
    <property type="match status" value="1"/>
</dbReference>
<keyword evidence="2 6" id="KW-0698">rRNA processing</keyword>
<dbReference type="Gene3D" id="3.40.50.150">
    <property type="entry name" value="Vaccinia Virus protein VP39"/>
    <property type="match status" value="1"/>
</dbReference>
<evidence type="ECO:0000256" key="3">
    <source>
        <dbReference type="ARBA" id="ARBA00022603"/>
    </source>
</evidence>
<dbReference type="CDD" id="cd02440">
    <property type="entry name" value="AdoMet_MTases"/>
    <property type="match status" value="1"/>
</dbReference>
<dbReference type="GO" id="GO:0005737">
    <property type="term" value="C:cytoplasm"/>
    <property type="evidence" value="ECO:0007669"/>
    <property type="project" value="UniProtKB-SubCell"/>
</dbReference>
<dbReference type="GO" id="GO:0070475">
    <property type="term" value="P:rRNA base methylation"/>
    <property type="evidence" value="ECO:0007669"/>
    <property type="project" value="UniProtKB-UniRule"/>
</dbReference>
<evidence type="ECO:0000256" key="4">
    <source>
        <dbReference type="ARBA" id="ARBA00022679"/>
    </source>
</evidence>
<dbReference type="SUPFAM" id="SSF81799">
    <property type="entry name" value="Putative methyltransferase TM0872, insert domain"/>
    <property type="match status" value="1"/>
</dbReference>
<evidence type="ECO:0000313" key="8">
    <source>
        <dbReference type="Proteomes" id="UP000032431"/>
    </source>
</evidence>
<comment type="similarity">
    <text evidence="1 6">Belongs to the methyltransferase superfamily. RsmH family.</text>
</comment>
<protein>
    <recommendedName>
        <fullName evidence="6">Ribosomal RNA small subunit methyltransferase H</fullName>
        <ecNumber evidence="6">2.1.1.199</ecNumber>
    </recommendedName>
    <alternativeName>
        <fullName evidence="6">16S rRNA m(4)C1402 methyltransferase</fullName>
    </alternativeName>
    <alternativeName>
        <fullName evidence="6">rRNA (cytosine-N(4)-)-methyltransferase RsmH</fullName>
    </alternativeName>
</protein>
<dbReference type="EMBL" id="LM995447">
    <property type="protein sequence ID" value="CDZ24435.1"/>
    <property type="molecule type" value="Genomic_DNA"/>
</dbReference>
<keyword evidence="8" id="KW-1185">Reference proteome</keyword>
<dbReference type="STRING" id="29343.CCDG5_1321"/>
<comment type="subcellular location">
    <subcellularLocation>
        <location evidence="6">Cytoplasm</location>
    </subcellularLocation>
</comment>
<dbReference type="EC" id="2.1.1.199" evidence="6"/>
<evidence type="ECO:0000313" key="7">
    <source>
        <dbReference type="EMBL" id="CDZ24435.1"/>
    </source>
</evidence>
<feature type="binding site" evidence="6">
    <location>
        <begin position="34"/>
        <end position="36"/>
    </location>
    <ligand>
        <name>S-adenosyl-L-methionine</name>
        <dbReference type="ChEBI" id="CHEBI:59789"/>
    </ligand>
</feature>
<dbReference type="PANTHER" id="PTHR11265">
    <property type="entry name" value="S-ADENOSYL-METHYLTRANSFERASE MRAW"/>
    <property type="match status" value="1"/>
</dbReference>
<dbReference type="KEGG" id="ccel:CCDG5_1321"/>
<accession>A0A078KTD6</accession>
<dbReference type="HAMAP" id="MF_01007">
    <property type="entry name" value="16SrRNA_methyltr_H"/>
    <property type="match status" value="1"/>
</dbReference>
<dbReference type="Gene3D" id="1.10.150.170">
    <property type="entry name" value="Putative methyltransferase TM0872, insert domain"/>
    <property type="match status" value="1"/>
</dbReference>
<gene>
    <name evidence="6 7" type="primary">rsmH</name>
    <name evidence="7" type="ORF">CCDG5_1321</name>
</gene>
<dbReference type="OrthoDB" id="9806637at2"/>
<dbReference type="Proteomes" id="UP000032431">
    <property type="component" value="Chromosome I"/>
</dbReference>
<feature type="binding site" evidence="6">
    <location>
        <position position="101"/>
    </location>
    <ligand>
        <name>S-adenosyl-L-methionine</name>
        <dbReference type="ChEBI" id="CHEBI:59789"/>
    </ligand>
</feature>
<dbReference type="Pfam" id="PF01795">
    <property type="entry name" value="Methyltransf_5"/>
    <property type="match status" value="1"/>
</dbReference>
<dbReference type="SUPFAM" id="SSF53335">
    <property type="entry name" value="S-adenosyl-L-methionine-dependent methyltransferases"/>
    <property type="match status" value="1"/>
</dbReference>
<keyword evidence="5 6" id="KW-0949">S-adenosyl-L-methionine</keyword>
<evidence type="ECO:0000256" key="6">
    <source>
        <dbReference type="HAMAP-Rule" id="MF_01007"/>
    </source>
</evidence>
<dbReference type="PANTHER" id="PTHR11265:SF0">
    <property type="entry name" value="12S RRNA N4-METHYLCYTIDINE METHYLTRANSFERASE"/>
    <property type="match status" value="1"/>
</dbReference>
<proteinExistence type="inferred from homology"/>
<keyword evidence="3 6" id="KW-0489">Methyltransferase</keyword>
<feature type="binding site" evidence="6">
    <location>
        <position position="108"/>
    </location>
    <ligand>
        <name>S-adenosyl-L-methionine</name>
        <dbReference type="ChEBI" id="CHEBI:59789"/>
    </ligand>
</feature>
<dbReference type="PATRIC" id="fig|29343.3.peg.1391"/>
<evidence type="ECO:0000256" key="5">
    <source>
        <dbReference type="ARBA" id="ARBA00022691"/>
    </source>
</evidence>
<name>A0A078KTD6_9FIRM</name>